<keyword evidence="3" id="KW-1185">Reference proteome</keyword>
<name>A0AAJ0I0U9_9PEZI</name>
<evidence type="ECO:0000256" key="1">
    <source>
        <dbReference type="SAM" id="MobiDB-lite"/>
    </source>
</evidence>
<evidence type="ECO:0000313" key="2">
    <source>
        <dbReference type="EMBL" id="KAK3486597.1"/>
    </source>
</evidence>
<feature type="region of interest" description="Disordered" evidence="1">
    <location>
        <begin position="57"/>
        <end position="83"/>
    </location>
</feature>
<dbReference type="EMBL" id="JAULSX010000008">
    <property type="protein sequence ID" value="KAK3486597.1"/>
    <property type="molecule type" value="Genomic_DNA"/>
</dbReference>
<protein>
    <submittedName>
        <fullName evidence="2">Uncharacterized protein</fullName>
    </submittedName>
</protein>
<accession>A0AAJ0I0U9</accession>
<comment type="caution">
    <text evidence="2">The sequence shown here is derived from an EMBL/GenBank/DDBJ whole genome shotgun (WGS) entry which is preliminary data.</text>
</comment>
<sequence>MSWLMLTKETIAMSTNQPGFTISIIPHNIASSYHVTMTETVTGTVIITMTPVIQPYNTLHPTPPHTGAGAGIEDSDNHISEAE</sequence>
<proteinExistence type="predicted"/>
<dbReference type="Proteomes" id="UP001285908">
    <property type="component" value="Unassembled WGS sequence"/>
</dbReference>
<organism evidence="2 3">
    <name type="scientific">Neurospora hispaniola</name>
    <dbReference type="NCBI Taxonomy" id="588809"/>
    <lineage>
        <taxon>Eukaryota</taxon>
        <taxon>Fungi</taxon>
        <taxon>Dikarya</taxon>
        <taxon>Ascomycota</taxon>
        <taxon>Pezizomycotina</taxon>
        <taxon>Sordariomycetes</taxon>
        <taxon>Sordariomycetidae</taxon>
        <taxon>Sordariales</taxon>
        <taxon>Sordariaceae</taxon>
        <taxon>Neurospora</taxon>
    </lineage>
</organism>
<dbReference type="GeneID" id="87877973"/>
<dbReference type="RefSeq" id="XP_062689154.1">
    <property type="nucleotide sequence ID" value="XM_062840351.1"/>
</dbReference>
<reference evidence="2 3" key="1">
    <citation type="journal article" date="2023" name="Mol. Phylogenet. Evol.">
        <title>Genome-scale phylogeny and comparative genomics of the fungal order Sordariales.</title>
        <authorList>
            <person name="Hensen N."/>
            <person name="Bonometti L."/>
            <person name="Westerberg I."/>
            <person name="Brannstrom I.O."/>
            <person name="Guillou S."/>
            <person name="Cros-Aarteil S."/>
            <person name="Calhoun S."/>
            <person name="Haridas S."/>
            <person name="Kuo A."/>
            <person name="Mondo S."/>
            <person name="Pangilinan J."/>
            <person name="Riley R."/>
            <person name="LaButti K."/>
            <person name="Andreopoulos B."/>
            <person name="Lipzen A."/>
            <person name="Chen C."/>
            <person name="Yan M."/>
            <person name="Daum C."/>
            <person name="Ng V."/>
            <person name="Clum A."/>
            <person name="Steindorff A."/>
            <person name="Ohm R.A."/>
            <person name="Martin F."/>
            <person name="Silar P."/>
            <person name="Natvig D.O."/>
            <person name="Lalanne C."/>
            <person name="Gautier V."/>
            <person name="Ament-Velasquez S.L."/>
            <person name="Kruys A."/>
            <person name="Hutchinson M.I."/>
            <person name="Powell A.J."/>
            <person name="Barry K."/>
            <person name="Miller A.N."/>
            <person name="Grigoriev I.V."/>
            <person name="Debuchy R."/>
            <person name="Gladieux P."/>
            <person name="Hiltunen Thoren M."/>
            <person name="Johannesson H."/>
        </authorList>
    </citation>
    <scope>NUCLEOTIDE SEQUENCE [LARGE SCALE GENOMIC DNA]</scope>
    <source>
        <strain evidence="2 3">FGSC 10403</strain>
    </source>
</reference>
<dbReference type="AlphaFoldDB" id="A0AAJ0I0U9"/>
<evidence type="ECO:0000313" key="3">
    <source>
        <dbReference type="Proteomes" id="UP001285908"/>
    </source>
</evidence>
<gene>
    <name evidence="2" type="ORF">B0T23DRAFT_431992</name>
</gene>